<dbReference type="Proteomes" id="UP000027600">
    <property type="component" value="Chromosome I"/>
</dbReference>
<dbReference type="EMBL" id="HF545616">
    <property type="protein sequence ID" value="CCO05249.1"/>
    <property type="molecule type" value="Genomic_DNA"/>
</dbReference>
<name>A0ABM9QH87_9FIRM</name>
<keyword evidence="2" id="KW-1185">Reference proteome</keyword>
<organism evidence="1 2">
    <name type="scientific">Ruminococcus bicirculans</name>
    <name type="common">ex Wegman et al. 2014</name>
    <dbReference type="NCBI Taxonomy" id="1160721"/>
    <lineage>
        <taxon>Bacteria</taxon>
        <taxon>Bacillati</taxon>
        <taxon>Bacillota</taxon>
        <taxon>Clostridia</taxon>
        <taxon>Eubacteriales</taxon>
        <taxon>Oscillospiraceae</taxon>
        <taxon>Ruminococcus</taxon>
    </lineage>
</organism>
<evidence type="ECO:0000313" key="2">
    <source>
        <dbReference type="Proteomes" id="UP000027600"/>
    </source>
</evidence>
<proteinExistence type="predicted"/>
<evidence type="ECO:0008006" key="3">
    <source>
        <dbReference type="Google" id="ProtNLM"/>
    </source>
</evidence>
<evidence type="ECO:0000313" key="1">
    <source>
        <dbReference type="EMBL" id="CCO05249.1"/>
    </source>
</evidence>
<gene>
    <name evidence="1" type="ORF">RBI_I01547</name>
</gene>
<reference evidence="1 2" key="1">
    <citation type="journal article" date="2014" name="Int. J. Syst. Evol. Microbiol.">
        <title>Complete genome of a new Firmicutes species belonging to the dominant human colonic microbiota ('Ruminococcus bicirculans') reveals two chromosomes and a selective capacity to utilize plant glucans.</title>
        <authorList>
            <consortium name="NISC Comparative Sequencing Program"/>
            <person name="Wegmann U."/>
            <person name="Louis P."/>
            <person name="Goesmann A."/>
            <person name="Henrissat B."/>
            <person name="Duncan S.H."/>
            <person name="Flint H.J."/>
        </authorList>
    </citation>
    <scope>NUCLEOTIDE SEQUENCE [LARGE SCALE GENOMIC DNA]</scope>
    <source>
        <strain evidence="1 2">80/3</strain>
    </source>
</reference>
<dbReference type="RefSeq" id="WP_148303587.1">
    <property type="nucleotide sequence ID" value="NZ_DAWEGH010000050.1"/>
</dbReference>
<sequence length="59" mass="6257">MKKFLPIGIEFASSCIMGISSWNSFGLCYLSEPLVLIGVVTTARSATLLFSVARACGVV</sequence>
<protein>
    <recommendedName>
        <fullName evidence="3">Secreted protein</fullName>
    </recommendedName>
</protein>
<accession>A0ABM9QH87</accession>